<evidence type="ECO:0000313" key="9">
    <source>
        <dbReference type="Proteomes" id="UP000233293"/>
    </source>
</evidence>
<dbReference type="PANTHER" id="PTHR30024">
    <property type="entry name" value="ALIPHATIC SULFONATES-BINDING PROTEIN-RELATED"/>
    <property type="match status" value="1"/>
</dbReference>
<dbReference type="NCBIfam" id="TIGR01728">
    <property type="entry name" value="SsuA_fam"/>
    <property type="match status" value="1"/>
</dbReference>
<evidence type="ECO:0000256" key="1">
    <source>
        <dbReference type="ARBA" id="ARBA00004418"/>
    </source>
</evidence>
<organism evidence="8 9">
    <name type="scientific">Telmatospirillum siberiense</name>
    <dbReference type="NCBI Taxonomy" id="382514"/>
    <lineage>
        <taxon>Bacteria</taxon>
        <taxon>Pseudomonadati</taxon>
        <taxon>Pseudomonadota</taxon>
        <taxon>Alphaproteobacteria</taxon>
        <taxon>Rhodospirillales</taxon>
        <taxon>Rhodospirillaceae</taxon>
        <taxon>Telmatospirillum</taxon>
    </lineage>
</organism>
<keyword evidence="3" id="KW-0813">Transport</keyword>
<dbReference type="SMART" id="SM00062">
    <property type="entry name" value="PBPb"/>
    <property type="match status" value="1"/>
</dbReference>
<dbReference type="AlphaFoldDB" id="A0A2N3PUE1"/>
<dbReference type="Pfam" id="PF09084">
    <property type="entry name" value="NMT1"/>
    <property type="match status" value="1"/>
</dbReference>
<dbReference type="Proteomes" id="UP000233293">
    <property type="component" value="Unassembled WGS sequence"/>
</dbReference>
<dbReference type="GO" id="GO:0042597">
    <property type="term" value="C:periplasmic space"/>
    <property type="evidence" value="ECO:0007669"/>
    <property type="project" value="UniProtKB-SubCell"/>
</dbReference>
<dbReference type="EMBL" id="PIUM01000015">
    <property type="protein sequence ID" value="PKU24015.1"/>
    <property type="molecule type" value="Genomic_DNA"/>
</dbReference>
<dbReference type="InterPro" id="IPR010067">
    <property type="entry name" value="ABC_SsuA_sub-bd"/>
</dbReference>
<dbReference type="GO" id="GO:0016020">
    <property type="term" value="C:membrane"/>
    <property type="evidence" value="ECO:0007669"/>
    <property type="project" value="InterPro"/>
</dbReference>
<evidence type="ECO:0000256" key="2">
    <source>
        <dbReference type="ARBA" id="ARBA00010742"/>
    </source>
</evidence>
<feature type="domain" description="Solute-binding protein family 3/N-terminal" evidence="7">
    <location>
        <begin position="33"/>
        <end position="259"/>
    </location>
</feature>
<dbReference type="PANTHER" id="PTHR30024:SF42">
    <property type="entry name" value="ALIPHATIC SULFONATES-BINDING PROTEIN-RELATED"/>
    <property type="match status" value="1"/>
</dbReference>
<comment type="function">
    <text evidence="5">Part of a binding-protein-dependent transport system for aliphatic sulfonates. Putative binding protein.</text>
</comment>
<evidence type="ECO:0000313" key="8">
    <source>
        <dbReference type="EMBL" id="PKU24015.1"/>
    </source>
</evidence>
<dbReference type="Gene3D" id="3.40.190.10">
    <property type="entry name" value="Periplasmic binding protein-like II"/>
    <property type="match status" value="2"/>
</dbReference>
<proteinExistence type="inferred from homology"/>
<keyword evidence="9" id="KW-1185">Reference proteome</keyword>
<accession>A0A2N3PUE1</accession>
<sequence length="322" mass="34456">MAYRAVWARAVLGTVAALGVMALGGPSRAADDVLRIGFQKSSSLLVILKGQGTLEKALAPLGVKVEWHEFSSGLPLLEGVNVGSIDLSADVADTVPLFAQAAGADLTYLVQEKPSPTAQAIVVAKDSPIKTVSDLKGRKIGVAKAAGAHYLTLQALERSTLPLKDVEIVYLQPADGRAAFEKGAIDAWAIWDPFLATVRNKSGARVLTDGSQVGVNYRRYYLAATPYVQRHPDVLKIVVDELVKTGTWIKAQPREAAQVHAPLIGLDVDTVEQANSRRSYAVALVDDEAVSEQQRIADAFLDAKLLPKKINVRDSAVWTGGK</sequence>
<reference evidence="9" key="1">
    <citation type="submission" date="2017-12" db="EMBL/GenBank/DDBJ databases">
        <title>Draft genome sequence of Telmatospirillum siberiense 26-4b1T, an acidotolerant peatland alphaproteobacterium potentially involved in sulfur cycling.</title>
        <authorList>
            <person name="Hausmann B."/>
            <person name="Pjevac P."/>
            <person name="Schreck K."/>
            <person name="Herbold C.W."/>
            <person name="Daims H."/>
            <person name="Wagner M."/>
            <person name="Pester M."/>
            <person name="Loy A."/>
        </authorList>
    </citation>
    <scope>NUCLEOTIDE SEQUENCE [LARGE SCALE GENOMIC DNA]</scope>
    <source>
        <strain evidence="9">26-4b1</strain>
    </source>
</reference>
<evidence type="ECO:0000259" key="7">
    <source>
        <dbReference type="SMART" id="SM00062"/>
    </source>
</evidence>
<keyword evidence="4" id="KW-0732">Signal</keyword>
<dbReference type="OrthoDB" id="7374754at2"/>
<comment type="similarity">
    <text evidence="2">Belongs to the bacterial solute-binding protein SsuA/TauA family.</text>
</comment>
<evidence type="ECO:0000256" key="4">
    <source>
        <dbReference type="ARBA" id="ARBA00022729"/>
    </source>
</evidence>
<protein>
    <recommendedName>
        <fullName evidence="6">Putative aliphatic sulfonates-binding protein</fullName>
    </recommendedName>
</protein>
<evidence type="ECO:0000256" key="5">
    <source>
        <dbReference type="ARBA" id="ARBA00055538"/>
    </source>
</evidence>
<evidence type="ECO:0000256" key="3">
    <source>
        <dbReference type="ARBA" id="ARBA00022448"/>
    </source>
</evidence>
<dbReference type="SUPFAM" id="SSF53850">
    <property type="entry name" value="Periplasmic binding protein-like II"/>
    <property type="match status" value="1"/>
</dbReference>
<dbReference type="InterPro" id="IPR015168">
    <property type="entry name" value="SsuA/THI5"/>
</dbReference>
<gene>
    <name evidence="8" type="ORF">CWS72_14010</name>
</gene>
<dbReference type="FunFam" id="3.40.190.10:FF:000050">
    <property type="entry name" value="Sulfonate ABC transporter substrate-binding protein"/>
    <property type="match status" value="1"/>
</dbReference>
<dbReference type="GO" id="GO:0042626">
    <property type="term" value="F:ATPase-coupled transmembrane transporter activity"/>
    <property type="evidence" value="ECO:0007669"/>
    <property type="project" value="InterPro"/>
</dbReference>
<comment type="subcellular location">
    <subcellularLocation>
        <location evidence="1">Periplasm</location>
    </subcellularLocation>
</comment>
<evidence type="ECO:0000256" key="6">
    <source>
        <dbReference type="ARBA" id="ARBA00070228"/>
    </source>
</evidence>
<comment type="caution">
    <text evidence="8">The sequence shown here is derived from an EMBL/GenBank/DDBJ whole genome shotgun (WGS) entry which is preliminary data.</text>
</comment>
<name>A0A2N3PUE1_9PROT</name>
<dbReference type="InterPro" id="IPR001638">
    <property type="entry name" value="Solute-binding_3/MltF_N"/>
</dbReference>